<organism evidence="2 3">
    <name type="scientific">Methylocaldum szegediense</name>
    <dbReference type="NCBI Taxonomy" id="73780"/>
    <lineage>
        <taxon>Bacteria</taxon>
        <taxon>Pseudomonadati</taxon>
        <taxon>Pseudomonadota</taxon>
        <taxon>Gammaproteobacteria</taxon>
        <taxon>Methylococcales</taxon>
        <taxon>Methylococcaceae</taxon>
        <taxon>Methylocaldum</taxon>
    </lineage>
</organism>
<evidence type="ECO:0000313" key="2">
    <source>
        <dbReference type="EMBL" id="CAI8795595.1"/>
    </source>
</evidence>
<dbReference type="EMBL" id="OX458333">
    <property type="protein sequence ID" value="CAI8795595.1"/>
    <property type="molecule type" value="Genomic_DNA"/>
</dbReference>
<evidence type="ECO:0000256" key="1">
    <source>
        <dbReference type="SAM" id="MobiDB-lite"/>
    </source>
</evidence>
<feature type="region of interest" description="Disordered" evidence="1">
    <location>
        <begin position="1"/>
        <end position="56"/>
    </location>
</feature>
<accession>A0ABM9HZS2</accession>
<evidence type="ECO:0000313" key="3">
    <source>
        <dbReference type="Proteomes" id="UP001162030"/>
    </source>
</evidence>
<proteinExistence type="predicted"/>
<sequence>MTGPSNGVLELPGLTSKSDSGGFTEKMRRMGRNGYSRVSRQEVTNDATSQMCTFRH</sequence>
<dbReference type="Proteomes" id="UP001162030">
    <property type="component" value="Chromosome"/>
</dbReference>
<keyword evidence="3" id="KW-1185">Reference proteome</keyword>
<protein>
    <submittedName>
        <fullName evidence="2">Uncharacterized protein</fullName>
    </submittedName>
</protein>
<gene>
    <name evidence="2" type="ORF">MSZNOR_1486</name>
</gene>
<name>A0ABM9HZS2_9GAMM</name>
<reference evidence="2 3" key="1">
    <citation type="submission" date="2023-03" db="EMBL/GenBank/DDBJ databases">
        <authorList>
            <person name="Pearce D."/>
        </authorList>
    </citation>
    <scope>NUCLEOTIDE SEQUENCE [LARGE SCALE GENOMIC DNA]</scope>
    <source>
        <strain evidence="2">Msz</strain>
    </source>
</reference>
<feature type="compositionally biased region" description="Polar residues" evidence="1">
    <location>
        <begin position="36"/>
        <end position="56"/>
    </location>
</feature>